<name>A0ABW5ZVY0_9FLAO</name>
<dbReference type="Pfam" id="PF18911">
    <property type="entry name" value="PKD_4"/>
    <property type="match status" value="1"/>
</dbReference>
<evidence type="ECO:0000256" key="1">
    <source>
        <dbReference type="SAM" id="SignalP"/>
    </source>
</evidence>
<accession>A0ABW5ZVY0</accession>
<evidence type="ECO:0000313" key="3">
    <source>
        <dbReference type="EMBL" id="MFD2917194.1"/>
    </source>
</evidence>
<proteinExistence type="predicted"/>
<keyword evidence="1" id="KW-0732">Signal</keyword>
<dbReference type="EMBL" id="JBHUOS010000014">
    <property type="protein sequence ID" value="MFD2917194.1"/>
    <property type="molecule type" value="Genomic_DNA"/>
</dbReference>
<protein>
    <submittedName>
        <fullName evidence="3">PKD domain-containing protein</fullName>
    </submittedName>
</protein>
<organism evidence="3 4">
    <name type="scientific">Psychroserpens luteus</name>
    <dbReference type="NCBI Taxonomy" id="1434066"/>
    <lineage>
        <taxon>Bacteria</taxon>
        <taxon>Pseudomonadati</taxon>
        <taxon>Bacteroidota</taxon>
        <taxon>Flavobacteriia</taxon>
        <taxon>Flavobacteriales</taxon>
        <taxon>Flavobacteriaceae</taxon>
        <taxon>Psychroserpens</taxon>
    </lineage>
</organism>
<dbReference type="InterPro" id="IPR022409">
    <property type="entry name" value="PKD/Chitinase_dom"/>
</dbReference>
<keyword evidence="4" id="KW-1185">Reference proteome</keyword>
<dbReference type="SMART" id="SM00089">
    <property type="entry name" value="PKD"/>
    <property type="match status" value="1"/>
</dbReference>
<dbReference type="InterPro" id="IPR035986">
    <property type="entry name" value="PKD_dom_sf"/>
</dbReference>
<dbReference type="CDD" id="cd00146">
    <property type="entry name" value="PKD"/>
    <property type="match status" value="1"/>
</dbReference>
<dbReference type="PROSITE" id="PS50093">
    <property type="entry name" value="PKD"/>
    <property type="match status" value="1"/>
</dbReference>
<reference evidence="4" key="1">
    <citation type="journal article" date="2019" name="Int. J. Syst. Evol. Microbiol.">
        <title>The Global Catalogue of Microorganisms (GCM) 10K type strain sequencing project: providing services to taxonomists for standard genome sequencing and annotation.</title>
        <authorList>
            <consortium name="The Broad Institute Genomics Platform"/>
            <consortium name="The Broad Institute Genome Sequencing Center for Infectious Disease"/>
            <person name="Wu L."/>
            <person name="Ma J."/>
        </authorList>
    </citation>
    <scope>NUCLEOTIDE SEQUENCE [LARGE SCALE GENOMIC DNA]</scope>
    <source>
        <strain evidence="4">KCTC 32514</strain>
    </source>
</reference>
<sequence>MKNKINIFRRVAILSLCLISGIVFNSCESAYEFDLPESNSQIDTVLPTADFSYIPDANDFTTIEFTDLSFQSTTYLWDFGGGVTSSLQDPTHTFAGEGTYPVSLTASDANGASDTVTIDVIVVDVFVAITPDVLNGDFTGGQSDWGFSSFTGGTTSPYNSSSDGSWINYDGSDNGSKTPGAKWTMSTSGGVYLSSNTRYAYQEIIVSPNTDYVLEYVYAIKTEEEQSGVADGGNRIIGGIIDGHFDDGADGIASYNSGALVSFAGDMNLGKTVFTTVELPFTSNASGEVAILIYGVTDVDAYVDNVKVYPVE</sequence>
<evidence type="ECO:0000259" key="2">
    <source>
        <dbReference type="PROSITE" id="PS50093"/>
    </source>
</evidence>
<dbReference type="SUPFAM" id="SSF49299">
    <property type="entry name" value="PKD domain"/>
    <property type="match status" value="1"/>
</dbReference>
<dbReference type="Gene3D" id="2.60.40.10">
    <property type="entry name" value="Immunoglobulins"/>
    <property type="match status" value="1"/>
</dbReference>
<feature type="signal peptide" evidence="1">
    <location>
        <begin position="1"/>
        <end position="25"/>
    </location>
</feature>
<comment type="caution">
    <text evidence="3">The sequence shown here is derived from an EMBL/GenBank/DDBJ whole genome shotgun (WGS) entry which is preliminary data.</text>
</comment>
<dbReference type="RefSeq" id="WP_194509102.1">
    <property type="nucleotide sequence ID" value="NZ_JADILU010000006.1"/>
</dbReference>
<dbReference type="InterPro" id="IPR013783">
    <property type="entry name" value="Ig-like_fold"/>
</dbReference>
<dbReference type="Proteomes" id="UP001597548">
    <property type="component" value="Unassembled WGS sequence"/>
</dbReference>
<feature type="chain" id="PRO_5047031027" evidence="1">
    <location>
        <begin position="26"/>
        <end position="312"/>
    </location>
</feature>
<gene>
    <name evidence="3" type="ORF">ACFS29_16190</name>
</gene>
<feature type="domain" description="PKD" evidence="2">
    <location>
        <begin position="73"/>
        <end position="122"/>
    </location>
</feature>
<dbReference type="InterPro" id="IPR000601">
    <property type="entry name" value="PKD_dom"/>
</dbReference>
<evidence type="ECO:0000313" key="4">
    <source>
        <dbReference type="Proteomes" id="UP001597548"/>
    </source>
</evidence>